<protein>
    <submittedName>
        <fullName evidence="1">Uncharacterized protein</fullName>
    </submittedName>
</protein>
<dbReference type="EMBL" id="SWJQ01000294">
    <property type="protein sequence ID" value="TRZ16815.1"/>
    <property type="molecule type" value="Genomic_DNA"/>
</dbReference>
<name>A0A8K1GDN9_9PASS</name>
<accession>A0A8K1GDN9</accession>
<sequence length="87" mass="10044">MFGSKRAESAPIGEYDRLRNGARSWLSWEVPEDWRKVDIIPAAKKDDLENYRQVSLTSVLVQMMEKILPETLSKHMKDKKVIGSSHN</sequence>
<proteinExistence type="predicted"/>
<dbReference type="OrthoDB" id="9802488at2759"/>
<evidence type="ECO:0000313" key="1">
    <source>
        <dbReference type="EMBL" id="TRZ16815.1"/>
    </source>
</evidence>
<reference evidence="1" key="1">
    <citation type="submission" date="2019-04" db="EMBL/GenBank/DDBJ databases">
        <title>Genome assembly of Zosterops borbonicus 15179.</title>
        <authorList>
            <person name="Leroy T."/>
            <person name="Anselmetti Y."/>
            <person name="Tilak M.-K."/>
            <person name="Nabholz B."/>
        </authorList>
    </citation>
    <scope>NUCLEOTIDE SEQUENCE</scope>
    <source>
        <strain evidence="1">HGM_15179</strain>
        <tissue evidence="1">Muscle</tissue>
    </source>
</reference>
<keyword evidence="2" id="KW-1185">Reference proteome</keyword>
<comment type="caution">
    <text evidence="1">The sequence shown here is derived from an EMBL/GenBank/DDBJ whole genome shotgun (WGS) entry which is preliminary data.</text>
</comment>
<organism evidence="1 2">
    <name type="scientific">Zosterops borbonicus</name>
    <dbReference type="NCBI Taxonomy" id="364589"/>
    <lineage>
        <taxon>Eukaryota</taxon>
        <taxon>Metazoa</taxon>
        <taxon>Chordata</taxon>
        <taxon>Craniata</taxon>
        <taxon>Vertebrata</taxon>
        <taxon>Euteleostomi</taxon>
        <taxon>Archelosauria</taxon>
        <taxon>Archosauria</taxon>
        <taxon>Dinosauria</taxon>
        <taxon>Saurischia</taxon>
        <taxon>Theropoda</taxon>
        <taxon>Coelurosauria</taxon>
        <taxon>Aves</taxon>
        <taxon>Neognathae</taxon>
        <taxon>Neoaves</taxon>
        <taxon>Telluraves</taxon>
        <taxon>Australaves</taxon>
        <taxon>Passeriformes</taxon>
        <taxon>Sylvioidea</taxon>
        <taxon>Zosteropidae</taxon>
        <taxon>Zosterops</taxon>
    </lineage>
</organism>
<gene>
    <name evidence="1" type="ORF">HGM15179_010281</name>
</gene>
<evidence type="ECO:0000313" key="2">
    <source>
        <dbReference type="Proteomes" id="UP000796761"/>
    </source>
</evidence>
<dbReference type="Proteomes" id="UP000796761">
    <property type="component" value="Unassembled WGS sequence"/>
</dbReference>
<dbReference type="AlphaFoldDB" id="A0A8K1GDN9"/>